<dbReference type="GO" id="GO:0005829">
    <property type="term" value="C:cytosol"/>
    <property type="evidence" value="ECO:0007669"/>
    <property type="project" value="TreeGrafter"/>
</dbReference>
<dbReference type="Gene3D" id="1.10.10.10">
    <property type="entry name" value="Winged helix-like DNA-binding domain superfamily/Winged helix DNA-binding domain"/>
    <property type="match status" value="1"/>
</dbReference>
<keyword evidence="6" id="KW-0808">Transferase</keyword>
<dbReference type="PANTHER" id="PTHR24567">
    <property type="entry name" value="CRP FAMILY TRANSCRIPTIONAL REGULATORY PROTEIN"/>
    <property type="match status" value="1"/>
</dbReference>
<keyword evidence="7" id="KW-1185">Reference proteome</keyword>
<keyword evidence="6" id="KW-0418">Kinase</keyword>
<evidence type="ECO:0000256" key="2">
    <source>
        <dbReference type="ARBA" id="ARBA00023125"/>
    </source>
</evidence>
<reference evidence="7" key="1">
    <citation type="submission" date="2016-10" db="EMBL/GenBank/DDBJ databases">
        <authorList>
            <person name="Varghese N."/>
            <person name="Submissions S."/>
        </authorList>
    </citation>
    <scope>NUCLEOTIDE SEQUENCE [LARGE SCALE GENOMIC DNA]</scope>
    <source>
        <strain evidence="7">SUR2</strain>
    </source>
</reference>
<evidence type="ECO:0000259" key="5">
    <source>
        <dbReference type="PROSITE" id="PS51063"/>
    </source>
</evidence>
<dbReference type="CDD" id="cd00038">
    <property type="entry name" value="CAP_ED"/>
    <property type="match status" value="1"/>
</dbReference>
<dbReference type="Pfam" id="PF00027">
    <property type="entry name" value="cNMP_binding"/>
    <property type="match status" value="1"/>
</dbReference>
<keyword evidence="1" id="KW-0805">Transcription regulation</keyword>
<dbReference type="InterPro" id="IPR050397">
    <property type="entry name" value="Env_Response_Regulators"/>
</dbReference>
<evidence type="ECO:0000256" key="1">
    <source>
        <dbReference type="ARBA" id="ARBA00023015"/>
    </source>
</evidence>
<dbReference type="InterPro" id="IPR036388">
    <property type="entry name" value="WH-like_DNA-bd_sf"/>
</dbReference>
<feature type="domain" description="HTH crp-type" evidence="5">
    <location>
        <begin position="160"/>
        <end position="231"/>
    </location>
</feature>
<dbReference type="PRINTS" id="PR00034">
    <property type="entry name" value="HTHCRP"/>
</dbReference>
<dbReference type="AlphaFoldDB" id="A0A1K2INF7"/>
<dbReference type="SUPFAM" id="SSF51206">
    <property type="entry name" value="cAMP-binding domain-like"/>
    <property type="match status" value="1"/>
</dbReference>
<dbReference type="GO" id="GO:0003700">
    <property type="term" value="F:DNA-binding transcription factor activity"/>
    <property type="evidence" value="ECO:0007669"/>
    <property type="project" value="TreeGrafter"/>
</dbReference>
<evidence type="ECO:0000313" key="7">
    <source>
        <dbReference type="Proteomes" id="UP000182034"/>
    </source>
</evidence>
<dbReference type="PANTHER" id="PTHR24567:SF26">
    <property type="entry name" value="REGULATORY PROTEIN YEIL"/>
    <property type="match status" value="1"/>
</dbReference>
<feature type="domain" description="Cyclic nucleotide-binding" evidence="4">
    <location>
        <begin position="47"/>
        <end position="129"/>
    </location>
</feature>
<dbReference type="InterPro" id="IPR000595">
    <property type="entry name" value="cNMP-bd_dom"/>
</dbReference>
<protein>
    <submittedName>
        <fullName evidence="6">cAMP-binding domain of CRP or a regulatory subunit of cAMP-dependent protein kinases</fullName>
    </submittedName>
</protein>
<keyword evidence="3" id="KW-0804">Transcription</keyword>
<dbReference type="PROSITE" id="PS50042">
    <property type="entry name" value="CNMP_BINDING_3"/>
    <property type="match status" value="1"/>
</dbReference>
<dbReference type="Proteomes" id="UP000182034">
    <property type="component" value="Unassembled WGS sequence"/>
</dbReference>
<evidence type="ECO:0000259" key="4">
    <source>
        <dbReference type="PROSITE" id="PS50042"/>
    </source>
</evidence>
<dbReference type="SMART" id="SM00100">
    <property type="entry name" value="cNMP"/>
    <property type="match status" value="1"/>
</dbReference>
<evidence type="ECO:0000313" key="6">
    <source>
        <dbReference type="EMBL" id="SFZ93219.1"/>
    </source>
</evidence>
<dbReference type="Gene3D" id="2.60.120.10">
    <property type="entry name" value="Jelly Rolls"/>
    <property type="match status" value="1"/>
</dbReference>
<dbReference type="STRING" id="1612149.SAMN05216324_104245"/>
<keyword evidence="2" id="KW-0238">DNA-binding</keyword>
<name>A0A1K2INF7_9FLAO</name>
<dbReference type="SUPFAM" id="SSF46785">
    <property type="entry name" value="Winged helix' DNA-binding domain"/>
    <property type="match status" value="1"/>
</dbReference>
<dbReference type="InterPro" id="IPR012318">
    <property type="entry name" value="HTH_CRP"/>
</dbReference>
<dbReference type="GO" id="GO:0016301">
    <property type="term" value="F:kinase activity"/>
    <property type="evidence" value="ECO:0007669"/>
    <property type="project" value="UniProtKB-KW"/>
</dbReference>
<dbReference type="Pfam" id="PF13545">
    <property type="entry name" value="HTH_Crp_2"/>
    <property type="match status" value="1"/>
</dbReference>
<dbReference type="GO" id="GO:0003677">
    <property type="term" value="F:DNA binding"/>
    <property type="evidence" value="ECO:0007669"/>
    <property type="project" value="UniProtKB-KW"/>
</dbReference>
<dbReference type="SMART" id="SM00419">
    <property type="entry name" value="HTH_CRP"/>
    <property type="match status" value="1"/>
</dbReference>
<organism evidence="6 7">
    <name type="scientific">Chryseobacterium limigenitum</name>
    <dbReference type="NCBI Taxonomy" id="1612149"/>
    <lineage>
        <taxon>Bacteria</taxon>
        <taxon>Pseudomonadati</taxon>
        <taxon>Bacteroidota</taxon>
        <taxon>Flavobacteriia</taxon>
        <taxon>Flavobacteriales</taxon>
        <taxon>Weeksellaceae</taxon>
        <taxon>Chryseobacterium group</taxon>
        <taxon>Chryseobacterium</taxon>
    </lineage>
</organism>
<dbReference type="EMBL" id="FPKW01000004">
    <property type="protein sequence ID" value="SFZ93219.1"/>
    <property type="molecule type" value="Genomic_DNA"/>
</dbReference>
<proteinExistence type="predicted"/>
<dbReference type="PROSITE" id="PS51063">
    <property type="entry name" value="HTH_CRP_2"/>
    <property type="match status" value="1"/>
</dbReference>
<dbReference type="InterPro" id="IPR036390">
    <property type="entry name" value="WH_DNA-bd_sf"/>
</dbReference>
<gene>
    <name evidence="6" type="ORF">SAMN05216324_104245</name>
</gene>
<dbReference type="InterPro" id="IPR014710">
    <property type="entry name" value="RmlC-like_jellyroll"/>
</dbReference>
<evidence type="ECO:0000256" key="3">
    <source>
        <dbReference type="ARBA" id="ARBA00023163"/>
    </source>
</evidence>
<accession>A0A1K2INF7</accession>
<sequence>MVYICITAFILIMKKKLGECDHSCFMCKNILKEWWEAIDIKGNSINVKKGQKFINEGSEMPGVFFIQKGFVKVHKHWGDREMIVRFTKEGEIVGHRAISSENLLSPISATAMQDSVLCFIELNFFKTLLKTNSTFAYELMMFYANELLWSEQKMGSLVHLSVKERFLVNLIYLINYFGLDEENILKIELTKTDLAAYIGSTYETVYRTISELENDKIISFRNKIVKIINLEKLKLHIANT</sequence>
<dbReference type="InterPro" id="IPR018490">
    <property type="entry name" value="cNMP-bd_dom_sf"/>
</dbReference>